<dbReference type="Proteomes" id="UP000064249">
    <property type="component" value="Unassembled WGS sequence"/>
</dbReference>
<dbReference type="CDD" id="cd22786">
    <property type="entry name" value="DPBB_YuiC-like"/>
    <property type="match status" value="1"/>
</dbReference>
<dbReference type="InterPro" id="IPR007137">
    <property type="entry name" value="DUF348"/>
</dbReference>
<keyword evidence="2" id="KW-1133">Transmembrane helix</keyword>
<accession>A0A117LGK9</accession>
<sequence>MHYDAQTQTMKEFLKKNQTWLFPGAFLLILAGMVLAWSGLNRQVTIILDGEEAVVRTSSLSITGILSSAGIRIGEEDLVLTDPEASILGIETILVERARDILIKTPNDEFSVETIETIPANLLQSIGIDLYPEDQVLVNGALIDPYTPIEEDGALMMQYRPAKSLRIIIDGDEQVIYTNEVTLGAALEEAAIGLAPEDWISEPLTTPVDALEDVSILRAKLVEVKVDDVRVSGLTSAETVGDALKDIGQPLQNLDYSIPPTDAPVPEDGQIEIVRVEENLMLMTDETSYENEWVEDPNVLLDTISVVEPGQKGIYVTRERIRYEDGEEIWRSPTESWQASQAQDGVLGYGTRVEVRTEVVDGQEIEYWRKITVYATSYSPCRSGIGGCSYSTATGILPVQKGVVAVSPRWLSVPNGYGMWGLSVYIPGYGRAVIADSGGGIPGTPWIDLAYSDEEYVSWSRWTTMYFLTPVPPWYPAFILP</sequence>
<evidence type="ECO:0000259" key="3">
    <source>
        <dbReference type="PROSITE" id="PS51109"/>
    </source>
</evidence>
<proteinExistence type="predicted"/>
<dbReference type="Gene3D" id="2.20.230.10">
    <property type="entry name" value="Resuscitation-promoting factor rpfb"/>
    <property type="match status" value="1"/>
</dbReference>
<organism evidence="4 5">
    <name type="scientific">Anaerolinea thermophila</name>
    <dbReference type="NCBI Taxonomy" id="167964"/>
    <lineage>
        <taxon>Bacteria</taxon>
        <taxon>Bacillati</taxon>
        <taxon>Chloroflexota</taxon>
        <taxon>Anaerolineae</taxon>
        <taxon>Anaerolineales</taxon>
        <taxon>Anaerolineaceae</taxon>
        <taxon>Anaerolinea</taxon>
    </lineage>
</organism>
<dbReference type="AlphaFoldDB" id="A0A117LGK9"/>
<reference evidence="4 5" key="1">
    <citation type="journal article" date="2015" name="MBio">
        <title>Genome-Resolved Metagenomic Analysis Reveals Roles for Candidate Phyla and Other Microbial Community Members in Biogeochemical Transformations in Oil Reservoirs.</title>
        <authorList>
            <person name="Hu P."/>
            <person name="Tom L."/>
            <person name="Singh A."/>
            <person name="Thomas B.C."/>
            <person name="Baker B.J."/>
            <person name="Piceno Y.M."/>
            <person name="Andersen G.L."/>
            <person name="Banfield J.F."/>
        </authorList>
    </citation>
    <scope>NUCLEOTIDE SEQUENCE [LARGE SCALE GENOMIC DNA]</scope>
    <source>
        <strain evidence="4">46_16</strain>
    </source>
</reference>
<dbReference type="SMART" id="SM01208">
    <property type="entry name" value="G5"/>
    <property type="match status" value="1"/>
</dbReference>
<evidence type="ECO:0000313" key="4">
    <source>
        <dbReference type="EMBL" id="KUK46073.1"/>
    </source>
</evidence>
<evidence type="ECO:0000256" key="2">
    <source>
        <dbReference type="SAM" id="Phobius"/>
    </source>
</evidence>
<dbReference type="EMBL" id="LGFU01000077">
    <property type="protein sequence ID" value="KUK46073.1"/>
    <property type="molecule type" value="Genomic_DNA"/>
</dbReference>
<dbReference type="Pfam" id="PF07501">
    <property type="entry name" value="G5"/>
    <property type="match status" value="1"/>
</dbReference>
<protein>
    <recommendedName>
        <fullName evidence="3">G5 domain-containing protein</fullName>
    </recommendedName>
</protein>
<keyword evidence="1" id="KW-0732">Signal</keyword>
<keyword evidence="2" id="KW-0812">Transmembrane</keyword>
<evidence type="ECO:0000256" key="1">
    <source>
        <dbReference type="ARBA" id="ARBA00022729"/>
    </source>
</evidence>
<dbReference type="Pfam" id="PF03990">
    <property type="entry name" value="DUF348"/>
    <property type="match status" value="3"/>
</dbReference>
<name>A0A117LGK9_9CHLR</name>
<feature type="domain" description="G5" evidence="3">
    <location>
        <begin position="273"/>
        <end position="353"/>
    </location>
</feature>
<dbReference type="PATRIC" id="fig|167964.4.peg.914"/>
<keyword evidence="2" id="KW-0472">Membrane</keyword>
<dbReference type="InterPro" id="IPR011098">
    <property type="entry name" value="G5_dom"/>
</dbReference>
<dbReference type="PROSITE" id="PS51109">
    <property type="entry name" value="G5"/>
    <property type="match status" value="1"/>
</dbReference>
<feature type="transmembrane region" description="Helical" evidence="2">
    <location>
        <begin position="20"/>
        <end position="40"/>
    </location>
</feature>
<evidence type="ECO:0000313" key="5">
    <source>
        <dbReference type="Proteomes" id="UP000064249"/>
    </source>
</evidence>
<comment type="caution">
    <text evidence="4">The sequence shown here is derived from an EMBL/GenBank/DDBJ whole genome shotgun (WGS) entry which is preliminary data.</text>
</comment>
<gene>
    <name evidence="4" type="ORF">XD73_1050</name>
</gene>